<dbReference type="KEGG" id="lali:LA20249_09445"/>
<dbReference type="EMBL" id="CP018867">
    <property type="protein sequence ID" value="AUI72388.1"/>
    <property type="molecule type" value="Genomic_DNA"/>
</dbReference>
<protein>
    <submittedName>
        <fullName evidence="2">NAD(P)-dependent oxidoreductase</fullName>
    </submittedName>
</protein>
<name>A0A2K9HJ28_9LACO</name>
<sequence length="200" mass="21934">MTNVLIIGASGVIGQRVTKKLLENTDDSLTLMARNTSSVSIDEKRGRIVQGDVIDDKPLNAAMEGNSIVLVAADSNLAFSVQRIIDAMKIKSINRLIFITSMGLYNEIPVTDGASGNLTQNALLQPYRAAVEMIENSGLNYTILRPVQFDEGRDVSYEISSKGETPKNKDVSYDSTVDYIVKLVNDDMLDSKENLAICRK</sequence>
<gene>
    <name evidence="2" type="ORF">LA20249_09445</name>
</gene>
<dbReference type="AlphaFoldDB" id="A0A2K9HJ28"/>
<feature type="domain" description="NAD(P)-binding" evidence="1">
    <location>
        <begin position="8"/>
        <end position="186"/>
    </location>
</feature>
<keyword evidence="3" id="KW-1185">Reference proteome</keyword>
<dbReference type="STRING" id="1423720.FC67_GL000803"/>
<evidence type="ECO:0000313" key="3">
    <source>
        <dbReference type="Proteomes" id="UP000234653"/>
    </source>
</evidence>
<proteinExistence type="predicted"/>
<dbReference type="Gene3D" id="3.40.50.720">
    <property type="entry name" value="NAD(P)-binding Rossmann-like Domain"/>
    <property type="match status" value="1"/>
</dbReference>
<dbReference type="Proteomes" id="UP000234653">
    <property type="component" value="Chromosome"/>
</dbReference>
<dbReference type="SUPFAM" id="SSF51735">
    <property type="entry name" value="NAD(P)-binding Rossmann-fold domains"/>
    <property type="match status" value="1"/>
</dbReference>
<dbReference type="InterPro" id="IPR016040">
    <property type="entry name" value="NAD(P)-bd_dom"/>
</dbReference>
<organism evidence="2 3">
    <name type="scientific">Companilactobacillus alimentarius DSM 20249</name>
    <dbReference type="NCBI Taxonomy" id="1423720"/>
    <lineage>
        <taxon>Bacteria</taxon>
        <taxon>Bacillati</taxon>
        <taxon>Bacillota</taxon>
        <taxon>Bacilli</taxon>
        <taxon>Lactobacillales</taxon>
        <taxon>Lactobacillaceae</taxon>
        <taxon>Companilactobacillus</taxon>
    </lineage>
</organism>
<dbReference type="InterPro" id="IPR036291">
    <property type="entry name" value="NAD(P)-bd_dom_sf"/>
</dbReference>
<evidence type="ECO:0000259" key="1">
    <source>
        <dbReference type="Pfam" id="PF13460"/>
    </source>
</evidence>
<dbReference type="Pfam" id="PF13460">
    <property type="entry name" value="NAD_binding_10"/>
    <property type="match status" value="1"/>
</dbReference>
<dbReference type="PANTHER" id="PTHR15020">
    <property type="entry name" value="FLAVIN REDUCTASE-RELATED"/>
    <property type="match status" value="1"/>
</dbReference>
<dbReference type="PANTHER" id="PTHR15020:SF50">
    <property type="entry name" value="UPF0659 PROTEIN YMR090W"/>
    <property type="match status" value="1"/>
</dbReference>
<evidence type="ECO:0000313" key="2">
    <source>
        <dbReference type="EMBL" id="AUI72388.1"/>
    </source>
</evidence>
<reference evidence="2 3" key="1">
    <citation type="submission" date="2016-12" db="EMBL/GenBank/DDBJ databases">
        <title>The whole genome sequencing and assembly of Lactobacillus alimentarius DSM 20249T strain.</title>
        <authorList>
            <person name="Lee Y.-J."/>
            <person name="Yi H."/>
            <person name="Bahn Y.-S."/>
            <person name="Kim J.F."/>
            <person name="Lee D.-W."/>
        </authorList>
    </citation>
    <scope>NUCLEOTIDE SEQUENCE [LARGE SCALE GENOMIC DNA]</scope>
    <source>
        <strain evidence="2 3">DSM 20249</strain>
    </source>
</reference>
<accession>A0A2K9HJ28</accession>
<dbReference type="RefSeq" id="WP_057738989.1">
    <property type="nucleotide sequence ID" value="NZ_AZDQ01000030.1"/>
</dbReference>
<dbReference type="OrthoDB" id="9803892at2"/>